<keyword evidence="3" id="KW-1185">Reference proteome</keyword>
<gene>
    <name evidence="2" type="ORF">SAMN05443668_101436</name>
</gene>
<name>A0A1M7IAM3_9ACTN</name>
<evidence type="ECO:0000313" key="2">
    <source>
        <dbReference type="EMBL" id="SHM37507.1"/>
    </source>
</evidence>
<feature type="domain" description="CHAT" evidence="1">
    <location>
        <begin position="837"/>
        <end position="1136"/>
    </location>
</feature>
<evidence type="ECO:0000259" key="1">
    <source>
        <dbReference type="Pfam" id="PF12770"/>
    </source>
</evidence>
<evidence type="ECO:0000313" key="3">
    <source>
        <dbReference type="Proteomes" id="UP000184440"/>
    </source>
</evidence>
<organism evidence="2 3">
    <name type="scientific">Cryptosporangium aurantiacum</name>
    <dbReference type="NCBI Taxonomy" id="134849"/>
    <lineage>
        <taxon>Bacteria</taxon>
        <taxon>Bacillati</taxon>
        <taxon>Actinomycetota</taxon>
        <taxon>Actinomycetes</taxon>
        <taxon>Cryptosporangiales</taxon>
        <taxon>Cryptosporangiaceae</taxon>
        <taxon>Cryptosporangium</taxon>
    </lineage>
</organism>
<accession>A0A1M7IAM3</accession>
<dbReference type="RefSeq" id="WP_073250870.1">
    <property type="nucleotide sequence ID" value="NZ_FRCS01000001.1"/>
</dbReference>
<dbReference type="PANTHER" id="PTHR10098">
    <property type="entry name" value="RAPSYN-RELATED"/>
    <property type="match status" value="1"/>
</dbReference>
<dbReference type="Proteomes" id="UP000184440">
    <property type="component" value="Unassembled WGS sequence"/>
</dbReference>
<protein>
    <submittedName>
        <fullName evidence="2">CHAT domain-containing protein</fullName>
    </submittedName>
</protein>
<dbReference type="EMBL" id="FRCS01000001">
    <property type="protein sequence ID" value="SHM37507.1"/>
    <property type="molecule type" value="Genomic_DNA"/>
</dbReference>
<dbReference type="PANTHER" id="PTHR10098:SF108">
    <property type="entry name" value="TETRATRICOPEPTIDE REPEAT PROTEIN 28"/>
    <property type="match status" value="1"/>
</dbReference>
<dbReference type="OrthoDB" id="4331905at2"/>
<dbReference type="AlphaFoldDB" id="A0A1M7IAM3"/>
<dbReference type="Pfam" id="PF12770">
    <property type="entry name" value="CHAT"/>
    <property type="match status" value="1"/>
</dbReference>
<reference evidence="2 3" key="1">
    <citation type="submission" date="2016-11" db="EMBL/GenBank/DDBJ databases">
        <authorList>
            <person name="Jaros S."/>
            <person name="Januszkiewicz K."/>
            <person name="Wedrychowicz H."/>
        </authorList>
    </citation>
    <scope>NUCLEOTIDE SEQUENCE [LARGE SCALE GENOMIC DNA]</scope>
    <source>
        <strain evidence="2 3">DSM 46144</strain>
    </source>
</reference>
<proteinExistence type="predicted"/>
<sequence>MSLNDVLLIEQRRFDPASVGSDASPLLVAAAALAAGEPKRARRALAAAPPGTDRTALEYAAAVFDLNWFPGGGGAMFAPGDAEALTSLAHALPPGIADTPVGALATRLLPDALTLRSVAETDIGQGGIRPLWLAFADQAGRYAAVSPAAGAYAALLTADGAHRSRLIEAEPWAQQAATLLGDDLVLYAHYFQVRGDWASAPSGHPETLGYSLAPTPPGDPRPGDLETLLTIADNAYEQAAQWWAGAGSKSGGACVALRRAHVARRRGDPATRDEQVTQALTLASAAGDGATVALATVHRVIDRLGAGIDVPPAETDPVASWALGDGSTSYGRGLVRLLALAARDFRERGDHVPARRTLRLAERLGTALGATDEELLVRSDVSDLYGGGVYRRAVVVLTDLEVAQGIDEIAATGPAIGVLPWSRLATRAAALSSGAAISGEPDLVTRAADRQGAVLRLADRVTGDDGDLQFVTEVTNWIAGDVAMAPLISEIYRGRRLLRAGRTEEGLPVLEAALETLKVSGPGYLYALLLDVVGRRAESLEWFRVAFEAGSLDPEMAADRFVRMGAVDLADRAMAALDAAGGVAPSRRPWGDLARRADLAGLHGDRAGQITLAEEAVAAFEDRQRRLGRDTLRSTSSDDPEVAGSYHSLVLGHLGLSPDPTAGAVLGTRDADHLAAALAAADRGRGISSALLADLAGLEGPSRAAVRRWLRAGSEWAAVFEDLAAHPGDGDATTSRATLVAAEATLDDTEADVGRLVPALVTGRIAPPPEIGSSVERLPEDAVLFSYQLFDDRLIGWAVTRDRIRAVPVGVRTLDVIGAAARWHRAIALGTDDALAAGQLADWLLAPFTPELGDHRRLVVVPHADLAMVPFHALPWAGDVLVATHDLSYLPAISLLDRPATGRPVRLTGPTLLVGDPAYAPERKLPRLPGTATEVREIGDLLPGATILTDADATAAALVQGIPDSRIVHLATHGMIEPGAPNRSWVALAGSDALAVSDLMGLDLTADLLVLSACHTGEGTATRAGDLIGLVRAALVAGASNVIASLWPVPDDAGALTMVEFYRLLRDPGRTVAAALSEAQRSVRALGPAGVRDAYAALADAHATGPARAGGRGALPPVGAPASGSPHPWAPFVHVGLDG</sequence>
<dbReference type="InterPro" id="IPR024983">
    <property type="entry name" value="CHAT_dom"/>
</dbReference>
<dbReference type="STRING" id="134849.SAMN05443668_101436"/>